<dbReference type="InterPro" id="IPR014327">
    <property type="entry name" value="RNA_pol_sigma70_bacteroid"/>
</dbReference>
<keyword evidence="3" id="KW-0731">Sigma factor</keyword>
<name>A0A1N6GCP0_9BACT</name>
<proteinExistence type="inferred from homology"/>
<dbReference type="GO" id="GO:0006352">
    <property type="term" value="P:DNA-templated transcription initiation"/>
    <property type="evidence" value="ECO:0007669"/>
    <property type="project" value="InterPro"/>
</dbReference>
<keyword evidence="2" id="KW-0805">Transcription regulation</keyword>
<dbReference type="PANTHER" id="PTHR43133">
    <property type="entry name" value="RNA POLYMERASE ECF-TYPE SIGMA FACTO"/>
    <property type="match status" value="1"/>
</dbReference>
<dbReference type="Gene3D" id="1.10.10.10">
    <property type="entry name" value="Winged helix-like DNA-binding domain superfamily/Winged helix DNA-binding domain"/>
    <property type="match status" value="1"/>
</dbReference>
<dbReference type="NCBIfam" id="TIGR02937">
    <property type="entry name" value="sigma70-ECF"/>
    <property type="match status" value="1"/>
</dbReference>
<protein>
    <submittedName>
        <fullName evidence="7">RNA polymerase sigma-70 factor, ECF subfamily</fullName>
    </submittedName>
</protein>
<sequence>MEIKPSTKEQEQLLLQQLAAGSERAFTAMYHAHKQHIFDVALLYTKNADQAEEIVQEVFHKIWEKRETLADVLEFKNFLFIIARNCIFNQFKKSSQELAAQKDLFLTQTETVDDTDYRLRNEQCEELLHTAVASLPPQRKRIYQLAKEGGLSYEEIASQLSISRFTVKNQMAEALRFIRVQLHKHLHTLLAFSILICQLFR</sequence>
<dbReference type="AlphaFoldDB" id="A0A1N6GCP0"/>
<reference evidence="7 8" key="1">
    <citation type="submission" date="2016-11" db="EMBL/GenBank/DDBJ databases">
        <authorList>
            <person name="Jaros S."/>
            <person name="Januszkiewicz K."/>
            <person name="Wedrychowicz H."/>
        </authorList>
    </citation>
    <scope>NUCLEOTIDE SEQUENCE [LARGE SCALE GENOMIC DNA]</scope>
    <source>
        <strain evidence="7 8">DSM 24787</strain>
    </source>
</reference>
<dbReference type="InterPro" id="IPR013325">
    <property type="entry name" value="RNA_pol_sigma_r2"/>
</dbReference>
<dbReference type="SUPFAM" id="SSF88659">
    <property type="entry name" value="Sigma3 and sigma4 domains of RNA polymerase sigma factors"/>
    <property type="match status" value="1"/>
</dbReference>
<evidence type="ECO:0000259" key="5">
    <source>
        <dbReference type="Pfam" id="PF04542"/>
    </source>
</evidence>
<dbReference type="STRING" id="536979.SAMN04488055_2702"/>
<feature type="domain" description="RNA polymerase sigma-70 region 2" evidence="5">
    <location>
        <begin position="29"/>
        <end position="95"/>
    </location>
</feature>
<dbReference type="NCBIfam" id="TIGR02985">
    <property type="entry name" value="Sig70_bacteroi1"/>
    <property type="match status" value="1"/>
</dbReference>
<accession>A0A1N6GCP0</accession>
<evidence type="ECO:0000256" key="1">
    <source>
        <dbReference type="ARBA" id="ARBA00010641"/>
    </source>
</evidence>
<dbReference type="InterPro" id="IPR013324">
    <property type="entry name" value="RNA_pol_sigma_r3/r4-like"/>
</dbReference>
<evidence type="ECO:0000313" key="8">
    <source>
        <dbReference type="Proteomes" id="UP000185003"/>
    </source>
</evidence>
<evidence type="ECO:0000256" key="3">
    <source>
        <dbReference type="ARBA" id="ARBA00023082"/>
    </source>
</evidence>
<evidence type="ECO:0000313" key="7">
    <source>
        <dbReference type="EMBL" id="SIO05283.1"/>
    </source>
</evidence>
<evidence type="ECO:0000256" key="4">
    <source>
        <dbReference type="ARBA" id="ARBA00023163"/>
    </source>
</evidence>
<organism evidence="7 8">
    <name type="scientific">Chitinophaga niabensis</name>
    <dbReference type="NCBI Taxonomy" id="536979"/>
    <lineage>
        <taxon>Bacteria</taxon>
        <taxon>Pseudomonadati</taxon>
        <taxon>Bacteroidota</taxon>
        <taxon>Chitinophagia</taxon>
        <taxon>Chitinophagales</taxon>
        <taxon>Chitinophagaceae</taxon>
        <taxon>Chitinophaga</taxon>
    </lineage>
</organism>
<dbReference type="InterPro" id="IPR007627">
    <property type="entry name" value="RNA_pol_sigma70_r2"/>
</dbReference>
<dbReference type="InterPro" id="IPR039425">
    <property type="entry name" value="RNA_pol_sigma-70-like"/>
</dbReference>
<evidence type="ECO:0000256" key="2">
    <source>
        <dbReference type="ARBA" id="ARBA00023015"/>
    </source>
</evidence>
<dbReference type="GO" id="GO:0016987">
    <property type="term" value="F:sigma factor activity"/>
    <property type="evidence" value="ECO:0007669"/>
    <property type="project" value="UniProtKB-KW"/>
</dbReference>
<dbReference type="Pfam" id="PF04542">
    <property type="entry name" value="Sigma70_r2"/>
    <property type="match status" value="1"/>
</dbReference>
<comment type="similarity">
    <text evidence="1">Belongs to the sigma-70 factor family. ECF subfamily.</text>
</comment>
<dbReference type="Proteomes" id="UP000185003">
    <property type="component" value="Unassembled WGS sequence"/>
</dbReference>
<evidence type="ECO:0000259" key="6">
    <source>
        <dbReference type="Pfam" id="PF08281"/>
    </source>
</evidence>
<dbReference type="InterPro" id="IPR014284">
    <property type="entry name" value="RNA_pol_sigma-70_dom"/>
</dbReference>
<dbReference type="SUPFAM" id="SSF88946">
    <property type="entry name" value="Sigma2 domain of RNA polymerase sigma factors"/>
    <property type="match status" value="1"/>
</dbReference>
<dbReference type="InterPro" id="IPR013249">
    <property type="entry name" value="RNA_pol_sigma70_r4_t2"/>
</dbReference>
<gene>
    <name evidence="7" type="ORF">SAMN04488055_2702</name>
</gene>
<dbReference type="PANTHER" id="PTHR43133:SF46">
    <property type="entry name" value="RNA POLYMERASE SIGMA-70 FACTOR ECF SUBFAMILY"/>
    <property type="match status" value="1"/>
</dbReference>
<dbReference type="InterPro" id="IPR036388">
    <property type="entry name" value="WH-like_DNA-bd_sf"/>
</dbReference>
<dbReference type="Pfam" id="PF08281">
    <property type="entry name" value="Sigma70_r4_2"/>
    <property type="match status" value="1"/>
</dbReference>
<keyword evidence="8" id="KW-1185">Reference proteome</keyword>
<dbReference type="EMBL" id="FSRA01000001">
    <property type="protein sequence ID" value="SIO05283.1"/>
    <property type="molecule type" value="Genomic_DNA"/>
</dbReference>
<dbReference type="Gene3D" id="1.10.1740.10">
    <property type="match status" value="1"/>
</dbReference>
<feature type="domain" description="RNA polymerase sigma factor 70 region 4 type 2" evidence="6">
    <location>
        <begin position="126"/>
        <end position="177"/>
    </location>
</feature>
<dbReference type="GO" id="GO:0003677">
    <property type="term" value="F:DNA binding"/>
    <property type="evidence" value="ECO:0007669"/>
    <property type="project" value="InterPro"/>
</dbReference>
<keyword evidence="4" id="KW-0804">Transcription</keyword>